<protein>
    <submittedName>
        <fullName evidence="1">Uncharacterized protein</fullName>
    </submittedName>
</protein>
<evidence type="ECO:0000313" key="2">
    <source>
        <dbReference type="Proteomes" id="UP001058687"/>
    </source>
</evidence>
<dbReference type="AlphaFoldDB" id="A0AAE9SPX3"/>
<dbReference type="Gene3D" id="2.60.270.50">
    <property type="match status" value="1"/>
</dbReference>
<dbReference type="RefSeq" id="WP_255944452.1">
    <property type="nucleotide sequence ID" value="NZ_CP050469.1"/>
</dbReference>
<evidence type="ECO:0000313" key="1">
    <source>
        <dbReference type="EMBL" id="UTZ29857.1"/>
    </source>
</evidence>
<name>A0AAE9SPX3_9VIBR</name>
<dbReference type="Proteomes" id="UP001058687">
    <property type="component" value="Plasmid unnamed1"/>
</dbReference>
<gene>
    <name evidence="1" type="ORF">HB761_24675</name>
</gene>
<accession>A0AAE9SPX3</accession>
<keyword evidence="1" id="KW-0614">Plasmid</keyword>
<reference evidence="1" key="1">
    <citation type="submission" date="2020-03" db="EMBL/GenBank/DDBJ databases">
        <title>Five strains of Vibrio campbellii isolated from Mariana Trench.</title>
        <authorList>
            <person name="Liang J."/>
            <person name="Zhang X.-H."/>
        </authorList>
    </citation>
    <scope>NUCLEOTIDE SEQUENCE</scope>
    <source>
        <strain evidence="1">LJC014</strain>
        <plasmid evidence="1">unnamed1</plasmid>
    </source>
</reference>
<organism evidence="1 2">
    <name type="scientific">Vibrio campbellii</name>
    <dbReference type="NCBI Taxonomy" id="680"/>
    <lineage>
        <taxon>Bacteria</taxon>
        <taxon>Pseudomonadati</taxon>
        <taxon>Pseudomonadota</taxon>
        <taxon>Gammaproteobacteria</taxon>
        <taxon>Vibrionales</taxon>
        <taxon>Vibrionaceae</taxon>
        <taxon>Vibrio</taxon>
    </lineage>
</organism>
<geneLocation type="plasmid" evidence="1 2">
    <name>unnamed1</name>
</geneLocation>
<sequence>MSRYVELKIENNLGNALILKSSDLDHGKFISEPPKKIESEGVFSCNHRSGAMIGPKGIVTYVVEGTGVEVEFHFNHPYGDKPSAYRIIQNPDNSFYTKIDGDWTGHEQYITYILYPA</sequence>
<proteinExistence type="predicted"/>
<dbReference type="EMBL" id="CP050469">
    <property type="protein sequence ID" value="UTZ29857.1"/>
    <property type="molecule type" value="Genomic_DNA"/>
</dbReference>